<dbReference type="AlphaFoldDB" id="A0A939DGY2"/>
<dbReference type="Gene3D" id="3.40.50.1820">
    <property type="entry name" value="alpha/beta hydrolase"/>
    <property type="match status" value="1"/>
</dbReference>
<dbReference type="InterPro" id="IPR029058">
    <property type="entry name" value="AB_hydrolase_fold"/>
</dbReference>
<gene>
    <name evidence="2" type="ORF">JYP50_15775</name>
</gene>
<feature type="chain" id="PRO_5036968315" evidence="1">
    <location>
        <begin position="22"/>
        <end position="436"/>
    </location>
</feature>
<reference evidence="2" key="1">
    <citation type="submission" date="2021-02" db="EMBL/GenBank/DDBJ databases">
        <title>PHA producing bacteria isolated from coastal sediment in Guangdong, Shenzhen.</title>
        <authorList>
            <person name="Zheng W."/>
            <person name="Yu S."/>
            <person name="Huang Y."/>
        </authorList>
    </citation>
    <scope>NUCLEOTIDE SEQUENCE</scope>
    <source>
        <strain evidence="2">TN14-10</strain>
    </source>
</reference>
<dbReference type="Proteomes" id="UP000664303">
    <property type="component" value="Unassembled WGS sequence"/>
</dbReference>
<evidence type="ECO:0000313" key="2">
    <source>
        <dbReference type="EMBL" id="MBN7798068.1"/>
    </source>
</evidence>
<sequence>MKIAVSRALGPVLSTFLALLAAGCGGNPPRGIEMMPAPAVYGSGGGEALGHLSGPEPLDMLYVTNRAPVTERGQHGERHYSGERGYLLRAGSADIAFGDTDVTWDEARKISLLKNRPGSFPLEVKGINETGILRNSVSLFTPEDIAATVDDTPTRAFLEAIEQRLARSSMKDIFIYVHGYKVIFENPLLVSSELWHFLGYEGAVVAFSWPSTPATFAYMKDIETARVSAWGLRQLLELLARETSARRIHIVGYSAGTRVVLTALHEMALQHQCDRPEAISDTTRLGNVILVGSDVDTGLVASYMLDGLLYTQDRLTFYTSPGDQALKLSKRLFSHRRFGQVVPGSLDERMRQFAHASSRLLLVDVEDADHFDDGNGHAYFRKSPWVSSDILMTLRFDLAPGTRGLEQRDTSPFWRFPADYHQRFETALDAARMARQ</sequence>
<dbReference type="GO" id="GO:0016787">
    <property type="term" value="F:hydrolase activity"/>
    <property type="evidence" value="ECO:0007669"/>
    <property type="project" value="UniProtKB-KW"/>
</dbReference>
<keyword evidence="2" id="KW-0378">Hydrolase</keyword>
<protein>
    <submittedName>
        <fullName evidence="2">Alpha/beta hydrolase</fullName>
    </submittedName>
</protein>
<name>A0A939DGY2_9GAMM</name>
<dbReference type="SUPFAM" id="SSF53474">
    <property type="entry name" value="alpha/beta-Hydrolases"/>
    <property type="match status" value="1"/>
</dbReference>
<comment type="caution">
    <text evidence="2">The sequence shown here is derived from an EMBL/GenBank/DDBJ whole genome shotgun (WGS) entry which is preliminary data.</text>
</comment>
<organism evidence="2 3">
    <name type="scientific">Parahaliea mediterranea</name>
    <dbReference type="NCBI Taxonomy" id="651086"/>
    <lineage>
        <taxon>Bacteria</taxon>
        <taxon>Pseudomonadati</taxon>
        <taxon>Pseudomonadota</taxon>
        <taxon>Gammaproteobacteria</taxon>
        <taxon>Cellvibrionales</taxon>
        <taxon>Halieaceae</taxon>
        <taxon>Parahaliea</taxon>
    </lineage>
</organism>
<dbReference type="EMBL" id="JAFKCZ010000012">
    <property type="protein sequence ID" value="MBN7798068.1"/>
    <property type="molecule type" value="Genomic_DNA"/>
</dbReference>
<proteinExistence type="predicted"/>
<keyword evidence="3" id="KW-1185">Reference proteome</keyword>
<dbReference type="RefSeq" id="WP_206561519.1">
    <property type="nucleotide sequence ID" value="NZ_JAFKCZ010000012.1"/>
</dbReference>
<evidence type="ECO:0000256" key="1">
    <source>
        <dbReference type="SAM" id="SignalP"/>
    </source>
</evidence>
<dbReference type="PROSITE" id="PS51257">
    <property type="entry name" value="PROKAR_LIPOPROTEIN"/>
    <property type="match status" value="1"/>
</dbReference>
<dbReference type="PANTHER" id="PTHR36513:SF1">
    <property type="entry name" value="TRANSMEMBRANE PROTEIN"/>
    <property type="match status" value="1"/>
</dbReference>
<evidence type="ECO:0000313" key="3">
    <source>
        <dbReference type="Proteomes" id="UP000664303"/>
    </source>
</evidence>
<dbReference type="PANTHER" id="PTHR36513">
    <property type="entry name" value="ABC TRANSMEMBRANE TYPE-1 DOMAIN-CONTAINING PROTEIN"/>
    <property type="match status" value="1"/>
</dbReference>
<feature type="signal peptide" evidence="1">
    <location>
        <begin position="1"/>
        <end position="21"/>
    </location>
</feature>
<accession>A0A939DGY2</accession>
<dbReference type="Pfam" id="PF05990">
    <property type="entry name" value="DUF900"/>
    <property type="match status" value="1"/>
</dbReference>
<dbReference type="InterPro" id="IPR010297">
    <property type="entry name" value="DUF900_hydrolase"/>
</dbReference>
<keyword evidence="1" id="KW-0732">Signal</keyword>